<accession>A0A6H1ZZC7</accession>
<proteinExistence type="predicted"/>
<evidence type="ECO:0000313" key="1">
    <source>
        <dbReference type="EMBL" id="QJA53286.1"/>
    </source>
</evidence>
<organism evidence="1">
    <name type="scientific">viral metagenome</name>
    <dbReference type="NCBI Taxonomy" id="1070528"/>
    <lineage>
        <taxon>unclassified sequences</taxon>
        <taxon>metagenomes</taxon>
        <taxon>organismal metagenomes</taxon>
    </lineage>
</organism>
<evidence type="ECO:0000313" key="2">
    <source>
        <dbReference type="EMBL" id="QJA56983.1"/>
    </source>
</evidence>
<sequence>MAKAKILDIKERTKWVAPDKSVQTLVVTYETAKGYRGTIRDIPEDASEGDIWDQIRRHMKTKEHLLGTEKELE</sequence>
<dbReference type="EMBL" id="MT141248">
    <property type="protein sequence ID" value="QJA56983.1"/>
    <property type="molecule type" value="Genomic_DNA"/>
</dbReference>
<gene>
    <name evidence="3" type="ORF">MM415A02109_0005</name>
    <name evidence="2" type="ORF">MM415B01747_0010</name>
    <name evidence="1" type="ORF">TM448A03380_0007</name>
</gene>
<reference evidence="1" key="1">
    <citation type="submission" date="2020-03" db="EMBL/GenBank/DDBJ databases">
        <title>The deep terrestrial virosphere.</title>
        <authorList>
            <person name="Holmfeldt K."/>
            <person name="Nilsson E."/>
            <person name="Simone D."/>
            <person name="Lopez-Fernandez M."/>
            <person name="Wu X."/>
            <person name="de Brujin I."/>
            <person name="Lundin D."/>
            <person name="Andersson A."/>
            <person name="Bertilsson S."/>
            <person name="Dopson M."/>
        </authorList>
    </citation>
    <scope>NUCLEOTIDE SEQUENCE</scope>
    <source>
        <strain evidence="3">MM415A02109</strain>
        <strain evidence="2">MM415B01747</strain>
        <strain evidence="1">TM448A03380</strain>
    </source>
</reference>
<dbReference type="EMBL" id="MT142072">
    <property type="protein sequence ID" value="QJA74069.1"/>
    <property type="molecule type" value="Genomic_DNA"/>
</dbReference>
<dbReference type="EMBL" id="MT144409">
    <property type="protein sequence ID" value="QJA53286.1"/>
    <property type="molecule type" value="Genomic_DNA"/>
</dbReference>
<dbReference type="AlphaFoldDB" id="A0A6H1ZZC7"/>
<evidence type="ECO:0000313" key="3">
    <source>
        <dbReference type="EMBL" id="QJA74069.1"/>
    </source>
</evidence>
<protein>
    <submittedName>
        <fullName evidence="1">Uncharacterized protein</fullName>
    </submittedName>
</protein>
<name>A0A6H1ZZC7_9ZZZZ</name>